<evidence type="ECO:0000256" key="1">
    <source>
        <dbReference type="SAM" id="MobiDB-lite"/>
    </source>
</evidence>
<accession>A0AAW1QY92</accession>
<dbReference type="SUPFAM" id="SSF63825">
    <property type="entry name" value="YWTD domain"/>
    <property type="match status" value="1"/>
</dbReference>
<dbReference type="EMBL" id="JALJOU010000065">
    <property type="protein sequence ID" value="KAK9826436.1"/>
    <property type="molecule type" value="Genomic_DNA"/>
</dbReference>
<dbReference type="PANTHER" id="PTHR31270:SF1">
    <property type="entry name" value="GLUTAMINYL-PEPTIDE CYCLOTRANSFERASE"/>
    <property type="match status" value="1"/>
</dbReference>
<dbReference type="AlphaFoldDB" id="A0AAW1QY92"/>
<feature type="region of interest" description="Disordered" evidence="1">
    <location>
        <begin position="34"/>
        <end position="65"/>
    </location>
</feature>
<evidence type="ECO:0008006" key="5">
    <source>
        <dbReference type="Google" id="ProtNLM"/>
    </source>
</evidence>
<dbReference type="PANTHER" id="PTHR31270">
    <property type="entry name" value="GLUTAMINYL-PEPTIDE CYCLOTRANSFERASE"/>
    <property type="match status" value="1"/>
</dbReference>
<dbReference type="GO" id="GO:0016603">
    <property type="term" value="F:glutaminyl-peptide cyclotransferase activity"/>
    <property type="evidence" value="ECO:0007669"/>
    <property type="project" value="InterPro"/>
</dbReference>
<keyword evidence="4" id="KW-1185">Reference proteome</keyword>
<evidence type="ECO:0000256" key="2">
    <source>
        <dbReference type="SAM" id="SignalP"/>
    </source>
</evidence>
<feature type="signal peptide" evidence="2">
    <location>
        <begin position="1"/>
        <end position="25"/>
    </location>
</feature>
<feature type="chain" id="PRO_5043799931" description="Glutamine cyclotransferase" evidence="2">
    <location>
        <begin position="26"/>
        <end position="347"/>
    </location>
</feature>
<proteinExistence type="predicted"/>
<dbReference type="InterPro" id="IPR007788">
    <property type="entry name" value="QCT"/>
</dbReference>
<dbReference type="Pfam" id="PF05096">
    <property type="entry name" value="Glu_cyclase_2"/>
    <property type="match status" value="1"/>
</dbReference>
<comment type="caution">
    <text evidence="3">The sequence shown here is derived from an EMBL/GenBank/DDBJ whole genome shotgun (WGS) entry which is preliminary data.</text>
</comment>
<dbReference type="Proteomes" id="UP001445335">
    <property type="component" value="Unassembled WGS sequence"/>
</dbReference>
<keyword evidence="2" id="KW-0732">Signal</keyword>
<organism evidence="3 4">
    <name type="scientific">Elliptochloris bilobata</name>
    <dbReference type="NCBI Taxonomy" id="381761"/>
    <lineage>
        <taxon>Eukaryota</taxon>
        <taxon>Viridiplantae</taxon>
        <taxon>Chlorophyta</taxon>
        <taxon>core chlorophytes</taxon>
        <taxon>Trebouxiophyceae</taxon>
        <taxon>Trebouxiophyceae incertae sedis</taxon>
        <taxon>Elliptochloris clade</taxon>
        <taxon>Elliptochloris</taxon>
    </lineage>
</organism>
<evidence type="ECO:0000313" key="3">
    <source>
        <dbReference type="EMBL" id="KAK9826436.1"/>
    </source>
</evidence>
<protein>
    <recommendedName>
        <fullName evidence="5">Glutamine cyclotransferase</fullName>
    </recommendedName>
</protein>
<gene>
    <name evidence="3" type="ORF">WJX81_005557</name>
</gene>
<feature type="compositionally biased region" description="Low complexity" evidence="1">
    <location>
        <begin position="52"/>
        <end position="65"/>
    </location>
</feature>
<evidence type="ECO:0000313" key="4">
    <source>
        <dbReference type="Proteomes" id="UP001445335"/>
    </source>
</evidence>
<name>A0AAW1QY92_9CHLO</name>
<reference evidence="3 4" key="1">
    <citation type="journal article" date="2024" name="Nat. Commun.">
        <title>Phylogenomics reveals the evolutionary origins of lichenization in chlorophyte algae.</title>
        <authorList>
            <person name="Puginier C."/>
            <person name="Libourel C."/>
            <person name="Otte J."/>
            <person name="Skaloud P."/>
            <person name="Haon M."/>
            <person name="Grisel S."/>
            <person name="Petersen M."/>
            <person name="Berrin J.G."/>
            <person name="Delaux P.M."/>
            <person name="Dal Grande F."/>
            <person name="Keller J."/>
        </authorList>
    </citation>
    <scope>NUCLEOTIDE SEQUENCE [LARGE SCALE GENOMIC DNA]</scope>
    <source>
        <strain evidence="3 4">SAG 245.80</strain>
    </source>
</reference>
<sequence length="347" mass="36758">MVKATVMALAALLALSALLLRLASGDDLSSVPNPAAGGGRAAQPAPVPPAIPGSGASASAQGQAAAQPVRSANQAAAPVLYTYKVVHEYVHDPDAFTQGLEYDTDCSSGACKDVFWESTGMYGQSSVREVELATGAVLREKALAHADFGEGLVKVDGRLLQLTWKSGKAYWYQTGNFNVAQTTKTPLGDGWGATFDNATNSIVLSDGSPNLSFVDPSTLALRRNVQVTDQGSPVGNLNELEAIDGEIWANIWITDCIARVDPQSGVVKSWLVLDGLHTSLRAKNLAGSHPMDVLNGIAYDPATKRIFVTGKYWPRLYQIEPVLAAAQPTAEQLAQLRSKCISPPMPQ</sequence>